<keyword evidence="6" id="KW-1185">Reference proteome</keyword>
<dbReference type="InterPro" id="IPR048828">
    <property type="entry name" value="C6_KAZAL"/>
</dbReference>
<evidence type="ECO:0000259" key="4">
    <source>
        <dbReference type="SMART" id="SM00057"/>
    </source>
</evidence>
<feature type="non-terminal residue" evidence="5">
    <location>
        <position position="108"/>
    </location>
</feature>
<keyword evidence="2" id="KW-1015">Disulfide bond</keyword>
<feature type="domain" description="Factor I / membrane attack complex" evidence="4">
    <location>
        <begin position="5"/>
        <end position="74"/>
    </location>
</feature>
<dbReference type="Proteomes" id="UP001066276">
    <property type="component" value="Chromosome 1_2"/>
</dbReference>
<keyword evidence="1" id="KW-0677">Repeat</keyword>
<reference evidence="5" key="1">
    <citation type="journal article" date="2022" name="bioRxiv">
        <title>Sequencing and chromosome-scale assembly of the giantPleurodeles waltlgenome.</title>
        <authorList>
            <person name="Brown T."/>
            <person name="Elewa A."/>
            <person name="Iarovenko S."/>
            <person name="Subramanian E."/>
            <person name="Araus A.J."/>
            <person name="Petzold A."/>
            <person name="Susuki M."/>
            <person name="Suzuki K.-i.T."/>
            <person name="Hayashi T."/>
            <person name="Toyoda A."/>
            <person name="Oliveira C."/>
            <person name="Osipova E."/>
            <person name="Leigh N.D."/>
            <person name="Simon A."/>
            <person name="Yun M.H."/>
        </authorList>
    </citation>
    <scope>NUCLEOTIDE SEQUENCE</scope>
    <source>
        <strain evidence="5">20211129_DDA</strain>
        <tissue evidence="5">Liver</tissue>
    </source>
</reference>
<proteinExistence type="predicted"/>
<evidence type="ECO:0000256" key="3">
    <source>
        <dbReference type="ARBA" id="ARBA00023180"/>
    </source>
</evidence>
<comment type="caution">
    <text evidence="5">The sequence shown here is derived from an EMBL/GenBank/DDBJ whole genome shotgun (WGS) entry which is preliminary data.</text>
</comment>
<dbReference type="AlphaFoldDB" id="A0AAV7W8B3"/>
<protein>
    <recommendedName>
        <fullName evidence="4">Factor I / membrane attack complex domain-containing protein</fullName>
    </recommendedName>
</protein>
<gene>
    <name evidence="5" type="ORF">NDU88_005611</name>
</gene>
<evidence type="ECO:0000313" key="5">
    <source>
        <dbReference type="EMBL" id="KAJ1210245.1"/>
    </source>
</evidence>
<dbReference type="Gene3D" id="3.30.60.30">
    <property type="match status" value="1"/>
</dbReference>
<dbReference type="Pfam" id="PF21288">
    <property type="entry name" value="Kazal_C6"/>
    <property type="match status" value="1"/>
</dbReference>
<keyword evidence="3" id="KW-0325">Glycoprotein</keyword>
<evidence type="ECO:0000313" key="6">
    <source>
        <dbReference type="Proteomes" id="UP001066276"/>
    </source>
</evidence>
<evidence type="ECO:0000256" key="1">
    <source>
        <dbReference type="ARBA" id="ARBA00022737"/>
    </source>
</evidence>
<organism evidence="5 6">
    <name type="scientific">Pleurodeles waltl</name>
    <name type="common">Iberian ribbed newt</name>
    <dbReference type="NCBI Taxonomy" id="8319"/>
    <lineage>
        <taxon>Eukaryota</taxon>
        <taxon>Metazoa</taxon>
        <taxon>Chordata</taxon>
        <taxon>Craniata</taxon>
        <taxon>Vertebrata</taxon>
        <taxon>Euteleostomi</taxon>
        <taxon>Amphibia</taxon>
        <taxon>Batrachia</taxon>
        <taxon>Caudata</taxon>
        <taxon>Salamandroidea</taxon>
        <taxon>Salamandridae</taxon>
        <taxon>Pleurodelinae</taxon>
        <taxon>Pleurodeles</taxon>
    </lineage>
</organism>
<name>A0AAV7W8B3_PLEWA</name>
<dbReference type="SMART" id="SM00057">
    <property type="entry name" value="FIMAC"/>
    <property type="match status" value="1"/>
</dbReference>
<evidence type="ECO:0000256" key="2">
    <source>
        <dbReference type="ARBA" id="ARBA00023157"/>
    </source>
</evidence>
<feature type="non-terminal residue" evidence="5">
    <location>
        <position position="1"/>
    </location>
</feature>
<dbReference type="EMBL" id="JANPWB010000002">
    <property type="protein sequence ID" value="KAJ1210245.1"/>
    <property type="molecule type" value="Genomic_DNA"/>
</dbReference>
<dbReference type="InterPro" id="IPR003884">
    <property type="entry name" value="FacI_MAC"/>
</dbReference>
<sequence>VPKGTGDTCSPGQKNVGSQCVCMSPETDCGSYSEEVCVFDAGSENYFTTSSCAYLADKCMELKIHFLHSGPCKDINLAWAIDRAALSASSTKKEPCGYDECHDWEKCS</sequence>
<accession>A0AAV7W8B3</accession>